<dbReference type="InterPro" id="IPR036915">
    <property type="entry name" value="Cyclin-like_sf"/>
</dbReference>
<evidence type="ECO:0000259" key="5">
    <source>
        <dbReference type="SMART" id="SM00385"/>
    </source>
</evidence>
<proteinExistence type="inferred from homology"/>
<feature type="compositionally biased region" description="Basic and acidic residues" evidence="4">
    <location>
        <begin position="346"/>
        <end position="358"/>
    </location>
</feature>
<dbReference type="EMBL" id="HBIM01018964">
    <property type="protein sequence ID" value="CAE0417542.1"/>
    <property type="molecule type" value="Transcribed_RNA"/>
</dbReference>
<comment type="similarity">
    <text evidence="2">Belongs to the cyclin family.</text>
</comment>
<accession>A0A7S3LC49</accession>
<dbReference type="Pfam" id="PF00134">
    <property type="entry name" value="Cyclin_N"/>
    <property type="match status" value="1"/>
</dbReference>
<dbReference type="Pfam" id="PF02984">
    <property type="entry name" value="Cyclin_C"/>
    <property type="match status" value="1"/>
</dbReference>
<dbReference type="SUPFAM" id="SSF47954">
    <property type="entry name" value="Cyclin-like"/>
    <property type="match status" value="2"/>
</dbReference>
<dbReference type="InterPro" id="IPR006671">
    <property type="entry name" value="Cyclin_N"/>
</dbReference>
<dbReference type="SMART" id="SM00385">
    <property type="entry name" value="CYCLIN"/>
    <property type="match status" value="2"/>
</dbReference>
<evidence type="ECO:0000256" key="1">
    <source>
        <dbReference type="ARBA" id="ARBA00023127"/>
    </source>
</evidence>
<dbReference type="InterPro" id="IPR013763">
    <property type="entry name" value="Cyclin-like_dom"/>
</dbReference>
<evidence type="ECO:0000256" key="2">
    <source>
        <dbReference type="RuleBase" id="RU000383"/>
    </source>
</evidence>
<evidence type="ECO:0008006" key="8">
    <source>
        <dbReference type="Google" id="ProtNLM"/>
    </source>
</evidence>
<keyword evidence="1 2" id="KW-0195">Cyclin</keyword>
<feature type="region of interest" description="Disordered" evidence="4">
    <location>
        <begin position="65"/>
        <end position="84"/>
    </location>
</feature>
<evidence type="ECO:0000256" key="3">
    <source>
        <dbReference type="SAM" id="Coils"/>
    </source>
</evidence>
<feature type="domain" description="Cyclin-like" evidence="5">
    <location>
        <begin position="600"/>
        <end position="686"/>
    </location>
</feature>
<dbReference type="AlphaFoldDB" id="A0A7S3LC49"/>
<evidence type="ECO:0000256" key="4">
    <source>
        <dbReference type="SAM" id="MobiDB-lite"/>
    </source>
</evidence>
<evidence type="ECO:0000259" key="6">
    <source>
        <dbReference type="SMART" id="SM01332"/>
    </source>
</evidence>
<sequence length="820" mass="93138">MDLTPKNKKIDASQDVDMIDEDIVPISDEDLERILQEALPIDDTAISDHISNQLTTLVSPESCFQSTPCTQEQEHEEQPTPKNLDARLSSSYAVSQKPSTAKIIQDFQAVLGDHRACSQSTGATESLRQAKKRFNTLKHNKRLGATAEKRKERAFEIVMGDYEKELDRKYPDRNKGETFLTLCSETAIEGGRTVTINTHKYKVEDNEAKYGVALYPKAVQFFFNARVSITPPQTILRCRKEVDQVRDKYPTNTFIKNFCNQLETCEKALEDYQSSQNVVDETERKLAKKFLQRGAATLRDMRKDLQPFLDGTEGGGCKPRKRPRRREQNDDDDLDHDGFSGGCSEVSHDYGRSLDRKMPSRSSGSSTKTSSSSSSGQKTCSSSSTEWYESDMMSWDDGEDDDSFYNDGKASAFDWSLDEDDSDDEDDDDDDNSGHPMDDNIGIVTAIVHSGSFSDSSLSSASVPYQFSNVRPLVKNENNSQPGESTIDASRARSLQWSHMADRSSYKDRIPVACWKWENAIDYQNMPSEVIDLLTHRIEVMKRLEESTYKTVDYVSPDFQAEIAEEASLKQEMMMCPVLSQTIEPYPDLPLDSWRGAMCEWMLAVADHFNFPRNVVLAALNSLDRYLAIRQVNKKMYQLSSMTMLWLSVKVHYLSSPLTLDTLIELSKGFFQKKELFLEMEMSILRALKWRLNPPTSYDFVQLFMNLLEHLTSPVDFRRHKEVLHFALYLTEVAGADYFFVTHRPSSVAIAAILLTSSMVQSDNSVSSFIRQITSMDPSSADVKACMAQMSEWEVVAKARDRFRQLKSIPSPQCVMMMME</sequence>
<feature type="domain" description="Cyclin-like" evidence="5">
    <location>
        <begin position="702"/>
        <end position="792"/>
    </location>
</feature>
<protein>
    <recommendedName>
        <fullName evidence="8">Cyclin N-terminal domain-containing protein</fullName>
    </recommendedName>
</protein>
<keyword evidence="3" id="KW-0175">Coiled coil</keyword>
<dbReference type="Gene3D" id="1.10.472.10">
    <property type="entry name" value="Cyclin-like"/>
    <property type="match status" value="2"/>
</dbReference>
<feature type="region of interest" description="Disordered" evidence="4">
    <location>
        <begin position="304"/>
        <end position="386"/>
    </location>
</feature>
<dbReference type="FunFam" id="1.10.472.10:FF:000093">
    <property type="entry name" value="Predicted protein"/>
    <property type="match status" value="1"/>
</dbReference>
<dbReference type="InterPro" id="IPR004367">
    <property type="entry name" value="Cyclin_C-dom"/>
</dbReference>
<dbReference type="CDD" id="cd20537">
    <property type="entry name" value="CYCLIN_CCNO-like_rpt2"/>
    <property type="match status" value="1"/>
</dbReference>
<name>A0A7S3LC49_9STRA</name>
<evidence type="ECO:0000313" key="7">
    <source>
        <dbReference type="EMBL" id="CAE0417542.1"/>
    </source>
</evidence>
<feature type="domain" description="Cyclin C-terminal" evidence="6">
    <location>
        <begin position="695"/>
        <end position="812"/>
    </location>
</feature>
<dbReference type="PANTHER" id="PTHR10177">
    <property type="entry name" value="CYCLINS"/>
    <property type="match status" value="1"/>
</dbReference>
<feature type="compositionally biased region" description="Acidic residues" evidence="4">
    <location>
        <begin position="416"/>
        <end position="431"/>
    </location>
</feature>
<dbReference type="InterPro" id="IPR039361">
    <property type="entry name" value="Cyclin"/>
</dbReference>
<feature type="compositionally biased region" description="Low complexity" evidence="4">
    <location>
        <begin position="360"/>
        <end position="386"/>
    </location>
</feature>
<organism evidence="7">
    <name type="scientific">Amphora coffeiformis</name>
    <dbReference type="NCBI Taxonomy" id="265554"/>
    <lineage>
        <taxon>Eukaryota</taxon>
        <taxon>Sar</taxon>
        <taxon>Stramenopiles</taxon>
        <taxon>Ochrophyta</taxon>
        <taxon>Bacillariophyta</taxon>
        <taxon>Bacillariophyceae</taxon>
        <taxon>Bacillariophycidae</taxon>
        <taxon>Thalassiophysales</taxon>
        <taxon>Catenulaceae</taxon>
        <taxon>Amphora</taxon>
    </lineage>
</organism>
<reference evidence="7" key="1">
    <citation type="submission" date="2021-01" db="EMBL/GenBank/DDBJ databases">
        <authorList>
            <person name="Corre E."/>
            <person name="Pelletier E."/>
            <person name="Niang G."/>
            <person name="Scheremetjew M."/>
            <person name="Finn R."/>
            <person name="Kale V."/>
            <person name="Holt S."/>
            <person name="Cochrane G."/>
            <person name="Meng A."/>
            <person name="Brown T."/>
            <person name="Cohen L."/>
        </authorList>
    </citation>
    <scope>NUCLEOTIDE SEQUENCE</scope>
    <source>
        <strain evidence="7">CCMP127</strain>
    </source>
</reference>
<gene>
    <name evidence="7" type="ORF">ACOF00016_LOCUS14460</name>
</gene>
<feature type="coiled-coil region" evidence="3">
    <location>
        <begin position="255"/>
        <end position="285"/>
    </location>
</feature>
<dbReference type="SMART" id="SM01332">
    <property type="entry name" value="Cyclin_C"/>
    <property type="match status" value="1"/>
</dbReference>
<feature type="region of interest" description="Disordered" evidence="4">
    <location>
        <begin position="413"/>
        <end position="440"/>
    </location>
</feature>